<dbReference type="STRING" id="551996.SAMN05192573_11856"/>
<keyword evidence="2" id="KW-1185">Reference proteome</keyword>
<name>A0A1G8JB15_9SPHI</name>
<protein>
    <submittedName>
        <fullName evidence="1">Uncharacterized protein</fullName>
    </submittedName>
</protein>
<dbReference type="Proteomes" id="UP000199705">
    <property type="component" value="Unassembled WGS sequence"/>
</dbReference>
<dbReference type="RefSeq" id="WP_256337532.1">
    <property type="nucleotide sequence ID" value="NZ_FNCG01000018.1"/>
</dbReference>
<sequence>MNLSYNNGVAILSVPFATKALIAENLQKIIKMSEIDGDEKSMA</sequence>
<organism evidence="1 2">
    <name type="scientific">Mucilaginibacter gossypii</name>
    <dbReference type="NCBI Taxonomy" id="551996"/>
    <lineage>
        <taxon>Bacteria</taxon>
        <taxon>Pseudomonadati</taxon>
        <taxon>Bacteroidota</taxon>
        <taxon>Sphingobacteriia</taxon>
        <taxon>Sphingobacteriales</taxon>
        <taxon>Sphingobacteriaceae</taxon>
        <taxon>Mucilaginibacter</taxon>
    </lineage>
</organism>
<proteinExistence type="predicted"/>
<evidence type="ECO:0000313" key="1">
    <source>
        <dbReference type="EMBL" id="SDI28177.1"/>
    </source>
</evidence>
<reference evidence="2" key="1">
    <citation type="submission" date="2016-10" db="EMBL/GenBank/DDBJ databases">
        <authorList>
            <person name="Varghese N."/>
            <person name="Submissions S."/>
        </authorList>
    </citation>
    <scope>NUCLEOTIDE SEQUENCE [LARGE SCALE GENOMIC DNA]</scope>
    <source>
        <strain evidence="2">Gh-67</strain>
    </source>
</reference>
<dbReference type="AlphaFoldDB" id="A0A1G8JB15"/>
<accession>A0A1G8JB15</accession>
<dbReference type="EMBL" id="FNCG01000018">
    <property type="protein sequence ID" value="SDI28177.1"/>
    <property type="molecule type" value="Genomic_DNA"/>
</dbReference>
<evidence type="ECO:0000313" key="2">
    <source>
        <dbReference type="Proteomes" id="UP000199705"/>
    </source>
</evidence>
<gene>
    <name evidence="1" type="ORF">SAMN05192573_11856</name>
</gene>